<evidence type="ECO:0000256" key="11">
    <source>
        <dbReference type="ARBA" id="ARBA00049558"/>
    </source>
</evidence>
<dbReference type="AlphaFoldDB" id="A0A1L7CWS2"/>
<comment type="cofactor">
    <cofactor evidence="1 14 15">
        <name>Zn(2+)</name>
        <dbReference type="ChEBI" id="CHEBI:29105"/>
    </cofactor>
</comment>
<keyword evidence="7 15" id="KW-0378">Hydrolase</keyword>
<dbReference type="GO" id="GO:0042802">
    <property type="term" value="F:identical protein binding"/>
    <property type="evidence" value="ECO:0007669"/>
    <property type="project" value="UniProtKB-ARBA"/>
</dbReference>
<dbReference type="Proteomes" id="UP000185469">
    <property type="component" value="Chromosome"/>
</dbReference>
<feature type="active site" description="Proton donor" evidence="12">
    <location>
        <position position="57"/>
    </location>
</feature>
<dbReference type="GO" id="GO:0055086">
    <property type="term" value="P:nucleobase-containing small molecule metabolic process"/>
    <property type="evidence" value="ECO:0007669"/>
    <property type="project" value="UniProtKB-ARBA"/>
</dbReference>
<dbReference type="PROSITE" id="PS51747">
    <property type="entry name" value="CYT_DCMP_DEAMINASES_2"/>
    <property type="match status" value="1"/>
</dbReference>
<evidence type="ECO:0000256" key="3">
    <source>
        <dbReference type="ARBA" id="ARBA00006576"/>
    </source>
</evidence>
<dbReference type="Pfam" id="PF00383">
    <property type="entry name" value="dCMP_cyt_deam_1"/>
    <property type="match status" value="1"/>
</dbReference>
<evidence type="ECO:0000256" key="4">
    <source>
        <dbReference type="ARBA" id="ARBA00012783"/>
    </source>
</evidence>
<dbReference type="InterPro" id="IPR006262">
    <property type="entry name" value="Cyt_deam_tetra"/>
</dbReference>
<gene>
    <name evidence="17" type="ORF">CSPHI_03610</name>
</gene>
<dbReference type="InterPro" id="IPR050202">
    <property type="entry name" value="Cyt/Deoxycyt_deaminase"/>
</dbReference>
<dbReference type="EC" id="3.5.4.5" evidence="4 15"/>
<dbReference type="GO" id="GO:0072527">
    <property type="term" value="P:pyrimidine-containing compound metabolic process"/>
    <property type="evidence" value="ECO:0007669"/>
    <property type="project" value="UniProtKB-ARBA"/>
</dbReference>
<dbReference type="NCBIfam" id="NF004064">
    <property type="entry name" value="PRK05578.1"/>
    <property type="match status" value="1"/>
</dbReference>
<dbReference type="NCBIfam" id="TIGR01354">
    <property type="entry name" value="cyt_deam_tetra"/>
    <property type="match status" value="1"/>
</dbReference>
<evidence type="ECO:0000313" key="18">
    <source>
        <dbReference type="Proteomes" id="UP000185469"/>
    </source>
</evidence>
<comment type="similarity">
    <text evidence="3 15">Belongs to the cytidine and deoxycytidylate deaminase family.</text>
</comment>
<dbReference type="GO" id="GO:0005829">
    <property type="term" value="C:cytosol"/>
    <property type="evidence" value="ECO:0007669"/>
    <property type="project" value="TreeGrafter"/>
</dbReference>
<evidence type="ECO:0000256" key="15">
    <source>
        <dbReference type="RuleBase" id="RU364006"/>
    </source>
</evidence>
<keyword evidence="8 14" id="KW-0862">Zinc</keyword>
<dbReference type="STRING" id="1437874.CSPHI_03610"/>
<organism evidence="17 18">
    <name type="scientific">Corynebacterium sphenisci DSM 44792</name>
    <dbReference type="NCBI Taxonomy" id="1437874"/>
    <lineage>
        <taxon>Bacteria</taxon>
        <taxon>Bacillati</taxon>
        <taxon>Actinomycetota</taxon>
        <taxon>Actinomycetes</taxon>
        <taxon>Mycobacteriales</taxon>
        <taxon>Corynebacteriaceae</taxon>
        <taxon>Corynebacterium</taxon>
    </lineage>
</organism>
<dbReference type="PROSITE" id="PS00903">
    <property type="entry name" value="CYT_DCMP_DEAMINASES_1"/>
    <property type="match status" value="1"/>
</dbReference>
<feature type="binding site" evidence="14">
    <location>
        <position position="90"/>
    </location>
    <ligand>
        <name>Zn(2+)</name>
        <dbReference type="ChEBI" id="CHEBI:29105"/>
        <note>catalytic</note>
    </ligand>
</feature>
<dbReference type="OrthoDB" id="9795347at2"/>
<dbReference type="PANTHER" id="PTHR11644:SF2">
    <property type="entry name" value="CYTIDINE DEAMINASE"/>
    <property type="match status" value="1"/>
</dbReference>
<dbReference type="InterPro" id="IPR016192">
    <property type="entry name" value="APOBEC/CMP_deaminase_Zn-bd"/>
</dbReference>
<evidence type="ECO:0000256" key="1">
    <source>
        <dbReference type="ARBA" id="ARBA00001947"/>
    </source>
</evidence>
<evidence type="ECO:0000256" key="2">
    <source>
        <dbReference type="ARBA" id="ARBA00003949"/>
    </source>
</evidence>
<dbReference type="EMBL" id="CP009248">
    <property type="protein sequence ID" value="APT90303.1"/>
    <property type="molecule type" value="Genomic_DNA"/>
</dbReference>
<dbReference type="InterPro" id="IPR016193">
    <property type="entry name" value="Cytidine_deaminase-like"/>
</dbReference>
<dbReference type="GO" id="GO:0008270">
    <property type="term" value="F:zinc ion binding"/>
    <property type="evidence" value="ECO:0007669"/>
    <property type="project" value="UniProtKB-UniRule"/>
</dbReference>
<feature type="binding site" evidence="14">
    <location>
        <position position="93"/>
    </location>
    <ligand>
        <name>Zn(2+)</name>
        <dbReference type="ChEBI" id="CHEBI:29105"/>
        <note>catalytic</note>
    </ligand>
</feature>
<dbReference type="InterPro" id="IPR002125">
    <property type="entry name" value="CMP_dCMP_dom"/>
</dbReference>
<evidence type="ECO:0000256" key="10">
    <source>
        <dbReference type="ARBA" id="ARBA00049252"/>
    </source>
</evidence>
<sequence length="132" mass="13405">MAVTDADLLALAHRAARNSYSPYSGFPVGAALLTEAGETITAANVENASYGLTNCAERSAVFRMVAEAGPGARVVACAIAGPGAAPLPPCGACRQVLHEFGCTRVVLEDDAGDPLVLDLADLLPHAFGPGDL</sequence>
<evidence type="ECO:0000256" key="14">
    <source>
        <dbReference type="PIRSR" id="PIRSR606262-3"/>
    </source>
</evidence>
<dbReference type="PANTHER" id="PTHR11644">
    <property type="entry name" value="CYTIDINE DEAMINASE"/>
    <property type="match status" value="1"/>
</dbReference>
<protein>
    <recommendedName>
        <fullName evidence="5 15">Cytidine deaminase</fullName>
        <ecNumber evidence="4 15">3.5.4.5</ecNumber>
    </recommendedName>
    <alternativeName>
        <fullName evidence="9 15">Cytidine aminohydrolase</fullName>
    </alternativeName>
</protein>
<name>A0A1L7CWS2_9CORY</name>
<comment type="function">
    <text evidence="2 15">This enzyme scavenges exogenous and endogenous cytidine and 2'-deoxycytidine for UMP synthesis.</text>
</comment>
<proteinExistence type="inferred from homology"/>
<evidence type="ECO:0000259" key="16">
    <source>
        <dbReference type="PROSITE" id="PS51747"/>
    </source>
</evidence>
<feature type="binding site" evidence="14">
    <location>
        <position position="55"/>
    </location>
    <ligand>
        <name>Zn(2+)</name>
        <dbReference type="ChEBI" id="CHEBI:29105"/>
        <note>catalytic</note>
    </ligand>
</feature>
<evidence type="ECO:0000256" key="7">
    <source>
        <dbReference type="ARBA" id="ARBA00022801"/>
    </source>
</evidence>
<feature type="binding site" evidence="13">
    <location>
        <begin position="44"/>
        <end position="50"/>
    </location>
    <ligand>
        <name>substrate</name>
    </ligand>
</feature>
<evidence type="ECO:0000313" key="17">
    <source>
        <dbReference type="EMBL" id="APT90303.1"/>
    </source>
</evidence>
<comment type="catalytic activity">
    <reaction evidence="11 15">
        <text>cytidine + H2O + H(+) = uridine + NH4(+)</text>
        <dbReference type="Rhea" id="RHEA:16069"/>
        <dbReference type="ChEBI" id="CHEBI:15377"/>
        <dbReference type="ChEBI" id="CHEBI:15378"/>
        <dbReference type="ChEBI" id="CHEBI:16704"/>
        <dbReference type="ChEBI" id="CHEBI:17562"/>
        <dbReference type="ChEBI" id="CHEBI:28938"/>
        <dbReference type="EC" id="3.5.4.5"/>
    </reaction>
</comment>
<evidence type="ECO:0000256" key="5">
    <source>
        <dbReference type="ARBA" id="ARBA00018266"/>
    </source>
</evidence>
<dbReference type="Gene3D" id="3.40.140.10">
    <property type="entry name" value="Cytidine Deaminase, domain 2"/>
    <property type="match status" value="1"/>
</dbReference>
<reference evidence="17 18" key="1">
    <citation type="submission" date="2014-08" db="EMBL/GenBank/DDBJ databases">
        <title>Complete genome sequence of Corynebacterium sphenisci CECT 5990(T) (=DSM 44792(T)), isolated from healthy wild penguins.</title>
        <authorList>
            <person name="Ruckert C."/>
            <person name="Albersmeier A."/>
            <person name="Winkler A."/>
            <person name="Kalinowski J."/>
        </authorList>
    </citation>
    <scope>NUCLEOTIDE SEQUENCE [LARGE SCALE GENOMIC DNA]</scope>
    <source>
        <strain evidence="17 18">DSM 44792</strain>
    </source>
</reference>
<keyword evidence="18" id="KW-1185">Reference proteome</keyword>
<evidence type="ECO:0000256" key="12">
    <source>
        <dbReference type="PIRSR" id="PIRSR606262-1"/>
    </source>
</evidence>
<comment type="catalytic activity">
    <reaction evidence="10 15">
        <text>2'-deoxycytidine + H2O + H(+) = 2'-deoxyuridine + NH4(+)</text>
        <dbReference type="Rhea" id="RHEA:13433"/>
        <dbReference type="ChEBI" id="CHEBI:15377"/>
        <dbReference type="ChEBI" id="CHEBI:15378"/>
        <dbReference type="ChEBI" id="CHEBI:15698"/>
        <dbReference type="ChEBI" id="CHEBI:16450"/>
        <dbReference type="ChEBI" id="CHEBI:28938"/>
        <dbReference type="EC" id="3.5.4.5"/>
    </reaction>
</comment>
<evidence type="ECO:0000256" key="6">
    <source>
        <dbReference type="ARBA" id="ARBA00022723"/>
    </source>
</evidence>
<dbReference type="CDD" id="cd01283">
    <property type="entry name" value="cytidine_deaminase"/>
    <property type="match status" value="1"/>
</dbReference>
<dbReference type="RefSeq" id="WP_075691529.1">
    <property type="nucleotide sequence ID" value="NZ_CP009248.1"/>
</dbReference>
<feature type="domain" description="CMP/dCMP-type deaminase" evidence="16">
    <location>
        <begin position="3"/>
        <end position="130"/>
    </location>
</feature>
<accession>A0A1L7CWS2</accession>
<dbReference type="KEGG" id="csph:CSPHI_03610"/>
<evidence type="ECO:0000256" key="9">
    <source>
        <dbReference type="ARBA" id="ARBA00032005"/>
    </source>
</evidence>
<dbReference type="SUPFAM" id="SSF53927">
    <property type="entry name" value="Cytidine deaminase-like"/>
    <property type="match status" value="1"/>
</dbReference>
<keyword evidence="6 14" id="KW-0479">Metal-binding</keyword>
<evidence type="ECO:0000256" key="8">
    <source>
        <dbReference type="ARBA" id="ARBA00022833"/>
    </source>
</evidence>
<dbReference type="GO" id="GO:0004126">
    <property type="term" value="F:cytidine deaminase activity"/>
    <property type="evidence" value="ECO:0007669"/>
    <property type="project" value="UniProtKB-UniRule"/>
</dbReference>
<evidence type="ECO:0000256" key="13">
    <source>
        <dbReference type="PIRSR" id="PIRSR606262-2"/>
    </source>
</evidence>